<keyword evidence="3" id="KW-0378">Hydrolase</keyword>
<dbReference type="Gene3D" id="3.30.70.360">
    <property type="match status" value="1"/>
</dbReference>
<dbReference type="InterPro" id="IPR002933">
    <property type="entry name" value="Peptidase_M20"/>
</dbReference>
<dbReference type="Gene3D" id="3.40.630.10">
    <property type="entry name" value="Zn peptidases"/>
    <property type="match status" value="1"/>
</dbReference>
<comment type="caution">
    <text evidence="3">The sequence shown here is derived from an EMBL/GenBank/DDBJ whole genome shotgun (WGS) entry which is preliminary data.</text>
</comment>
<dbReference type="InterPro" id="IPR036264">
    <property type="entry name" value="Bact_exopeptidase_dim_dom"/>
</dbReference>
<dbReference type="SUPFAM" id="SSF55031">
    <property type="entry name" value="Bacterial exopeptidase dimerisation domain"/>
    <property type="match status" value="1"/>
</dbReference>
<dbReference type="OMA" id="VCAQIVI"/>
<dbReference type="SUPFAM" id="SSF53187">
    <property type="entry name" value="Zn-dependent exopeptidases"/>
    <property type="match status" value="1"/>
</dbReference>
<dbReference type="PATRIC" id="fig|93930.3.peg.218"/>
<dbReference type="EMBL" id="LGFG01000108">
    <property type="protein sequence ID" value="KUK22693.1"/>
    <property type="molecule type" value="Genomic_DNA"/>
</dbReference>
<dbReference type="GO" id="GO:0046872">
    <property type="term" value="F:metal ion binding"/>
    <property type="evidence" value="ECO:0007669"/>
    <property type="project" value="UniProtKB-KW"/>
</dbReference>
<comment type="cofactor">
    <cofactor evidence="1">
        <name>Mn(2+)</name>
        <dbReference type="ChEBI" id="CHEBI:29035"/>
    </cofactor>
    <text evidence="1">The Mn(2+) ion enhances activity.</text>
</comment>
<protein>
    <submittedName>
        <fullName evidence="3">Amidohydrolase</fullName>
    </submittedName>
</protein>
<name>A0A101EPW7_9THEM</name>
<dbReference type="PANTHER" id="PTHR11014:SF63">
    <property type="entry name" value="METALLOPEPTIDASE, PUTATIVE (AFU_ORTHOLOGUE AFUA_6G09600)-RELATED"/>
    <property type="match status" value="1"/>
</dbReference>
<keyword evidence="1" id="KW-0479">Metal-binding</keyword>
<dbReference type="Proteomes" id="UP000058636">
    <property type="component" value="Unassembled WGS sequence"/>
</dbReference>
<dbReference type="Pfam" id="PF01546">
    <property type="entry name" value="Peptidase_M20"/>
    <property type="match status" value="1"/>
</dbReference>
<feature type="binding site" evidence="1">
    <location>
        <position position="120"/>
    </location>
    <ligand>
        <name>Mn(2+)</name>
        <dbReference type="ChEBI" id="CHEBI:29035"/>
        <label>2</label>
    </ligand>
</feature>
<dbReference type="InterPro" id="IPR011650">
    <property type="entry name" value="Peptidase_M20_dimer"/>
</dbReference>
<accession>A0A101EPW7</accession>
<organism evidence="3 4">
    <name type="scientific">Thermotoga petrophila</name>
    <dbReference type="NCBI Taxonomy" id="93929"/>
    <lineage>
        <taxon>Bacteria</taxon>
        <taxon>Thermotogati</taxon>
        <taxon>Thermotogota</taxon>
        <taxon>Thermotogae</taxon>
        <taxon>Thermotogales</taxon>
        <taxon>Thermotogaceae</taxon>
        <taxon>Thermotoga</taxon>
    </lineage>
</organism>
<feature type="binding site" evidence="1">
    <location>
        <position position="332"/>
    </location>
    <ligand>
        <name>Mn(2+)</name>
        <dbReference type="ChEBI" id="CHEBI:29035"/>
        <label>2</label>
    </ligand>
</feature>
<reference evidence="3 4" key="1">
    <citation type="journal article" date="2015" name="MBio">
        <title>Genome-Resolved Metagenomic Analysis Reveals Roles for Candidate Phyla and Other Microbial Community Members in Biogeochemical Transformations in Oil Reservoirs.</title>
        <authorList>
            <person name="Hu P."/>
            <person name="Tom L."/>
            <person name="Singh A."/>
            <person name="Thomas B.C."/>
            <person name="Baker B.J."/>
            <person name="Piceno Y.M."/>
            <person name="Andersen G.L."/>
            <person name="Banfield J.F."/>
        </authorList>
    </citation>
    <scope>NUCLEOTIDE SEQUENCE [LARGE SCALE GENOMIC DNA]</scope>
    <source>
        <strain evidence="3">46_26</strain>
    </source>
</reference>
<keyword evidence="1" id="KW-0464">Manganese</keyword>
<sequence length="357" mass="40418">MNEIELRHILHMNPEPSFREYRTKEILRKAVSDIGYEKIIEVAGTGLVIEKKETEDPYVVLRADMDALPIKEETGWEFASRNDYMHACGHDFHMSVLYGAMKRLKNVKKNFLFVFQPAEETGGGAEEVVNFLRDRYEIKAAVGFHVTDEYDAGTVASRPGVLFASATEFDVYFKGVPAHVAFAEKGKNALKAAVSFLNWLYNKKWNALVGVGKISGGRARNIVPDEVKLEGTIRSEALRITEEVISDMVKQLGELKEKTGVDFAVERGSVYPEVRVDQNLFETLRETCQRLGFSFVECEMKWTGEDFGYFSQIFPSLSFWFGVGEGERFGLHHPRFLPNDRYIPMAADLLTGLAMVV</sequence>
<evidence type="ECO:0000313" key="3">
    <source>
        <dbReference type="EMBL" id="KUK22693.1"/>
    </source>
</evidence>
<feature type="binding site" evidence="1">
    <location>
        <position position="88"/>
    </location>
    <ligand>
        <name>Mn(2+)</name>
        <dbReference type="ChEBI" id="CHEBI:29035"/>
        <label>2</label>
    </ligand>
</feature>
<dbReference type="AlphaFoldDB" id="A0A101EPW7"/>
<dbReference type="InterPro" id="IPR017439">
    <property type="entry name" value="Amidohydrolase"/>
</dbReference>
<proteinExistence type="predicted"/>
<feature type="domain" description="Peptidase M20 dimerisation" evidence="2">
    <location>
        <begin position="167"/>
        <end position="258"/>
    </location>
</feature>
<gene>
    <name evidence="3" type="ORF">XD57_1207</name>
</gene>
<feature type="binding site" evidence="1">
    <location>
        <position position="90"/>
    </location>
    <ligand>
        <name>Mn(2+)</name>
        <dbReference type="ChEBI" id="CHEBI:29035"/>
        <label>2</label>
    </ligand>
</feature>
<evidence type="ECO:0000259" key="2">
    <source>
        <dbReference type="Pfam" id="PF07687"/>
    </source>
</evidence>
<dbReference type="GO" id="GO:0016787">
    <property type="term" value="F:hydrolase activity"/>
    <property type="evidence" value="ECO:0007669"/>
    <property type="project" value="UniProtKB-KW"/>
</dbReference>
<evidence type="ECO:0000313" key="4">
    <source>
        <dbReference type="Proteomes" id="UP000058636"/>
    </source>
</evidence>
<evidence type="ECO:0000256" key="1">
    <source>
        <dbReference type="PIRSR" id="PIRSR005962-1"/>
    </source>
</evidence>
<dbReference type="NCBIfam" id="TIGR01891">
    <property type="entry name" value="amidohydrolases"/>
    <property type="match status" value="1"/>
</dbReference>
<dbReference type="CDD" id="cd03886">
    <property type="entry name" value="M20_Acy1"/>
    <property type="match status" value="1"/>
</dbReference>
<dbReference type="PIRSF" id="PIRSF005962">
    <property type="entry name" value="Pept_M20D_amidohydro"/>
    <property type="match status" value="1"/>
</dbReference>
<dbReference type="Pfam" id="PF07687">
    <property type="entry name" value="M20_dimer"/>
    <property type="match status" value="1"/>
</dbReference>
<dbReference type="PANTHER" id="PTHR11014">
    <property type="entry name" value="PEPTIDASE M20 FAMILY MEMBER"/>
    <property type="match status" value="1"/>
</dbReference>
<feature type="binding site" evidence="1">
    <location>
        <position position="145"/>
    </location>
    <ligand>
        <name>Mn(2+)</name>
        <dbReference type="ChEBI" id="CHEBI:29035"/>
        <label>2</label>
    </ligand>
</feature>